<evidence type="ECO:0000313" key="18">
    <source>
        <dbReference type="RefSeq" id="XP_006813986.1"/>
    </source>
</evidence>
<keyword evidence="9 16" id="KW-1133">Transmembrane helix</keyword>
<evidence type="ECO:0000256" key="10">
    <source>
        <dbReference type="ARBA" id="ARBA00023034"/>
    </source>
</evidence>
<keyword evidence="11 16" id="KW-0472">Membrane</keyword>
<evidence type="ECO:0000256" key="6">
    <source>
        <dbReference type="ARBA" id="ARBA00022490"/>
    </source>
</evidence>
<feature type="transmembrane region" description="Helical" evidence="16">
    <location>
        <begin position="127"/>
        <end position="145"/>
    </location>
</feature>
<evidence type="ECO:0000256" key="12">
    <source>
        <dbReference type="ARBA" id="ARBA00023180"/>
    </source>
</evidence>
<dbReference type="InterPro" id="IPR051521">
    <property type="entry name" value="tRNA_Mod/Golgi_Maint"/>
</dbReference>
<protein>
    <recommendedName>
        <fullName evidence="4">Protein YIPF3</fullName>
    </recommendedName>
    <alternativeName>
        <fullName evidence="14">YIP1 family member 3</fullName>
    </alternativeName>
</protein>
<evidence type="ECO:0000313" key="17">
    <source>
        <dbReference type="Proteomes" id="UP000694865"/>
    </source>
</evidence>
<gene>
    <name evidence="18" type="primary">LOC100377414</name>
</gene>
<accession>A0ABM0M1U5</accession>
<dbReference type="RefSeq" id="XP_006813986.1">
    <property type="nucleotide sequence ID" value="XM_006813923.1"/>
</dbReference>
<comment type="function">
    <text evidence="13">Involved in the maintenance of the Golgi structure. May play a role in hematopoiesis.</text>
</comment>
<evidence type="ECO:0000256" key="14">
    <source>
        <dbReference type="ARBA" id="ARBA00032951"/>
    </source>
</evidence>
<evidence type="ECO:0000256" key="13">
    <source>
        <dbReference type="ARBA" id="ARBA00024809"/>
    </source>
</evidence>
<feature type="transmembrane region" description="Helical" evidence="16">
    <location>
        <begin position="220"/>
        <end position="242"/>
    </location>
</feature>
<dbReference type="PANTHER" id="PTHR15627">
    <property type="entry name" value="NATURAL KILLER CELL-SPECIFIC ANTIGEN KLIP1"/>
    <property type="match status" value="1"/>
</dbReference>
<evidence type="ECO:0000256" key="16">
    <source>
        <dbReference type="SAM" id="Phobius"/>
    </source>
</evidence>
<keyword evidence="5" id="KW-1003">Cell membrane</keyword>
<keyword evidence="6" id="KW-0963">Cytoplasm</keyword>
<dbReference type="GeneID" id="100377414"/>
<evidence type="ECO:0000256" key="4">
    <source>
        <dbReference type="ARBA" id="ARBA00015622"/>
    </source>
</evidence>
<evidence type="ECO:0000256" key="1">
    <source>
        <dbReference type="ARBA" id="ARBA00004257"/>
    </source>
</evidence>
<evidence type="ECO:0000256" key="9">
    <source>
        <dbReference type="ARBA" id="ARBA00022989"/>
    </source>
</evidence>
<evidence type="ECO:0000256" key="7">
    <source>
        <dbReference type="ARBA" id="ARBA00022692"/>
    </source>
</evidence>
<proteinExistence type="predicted"/>
<evidence type="ECO:0000256" key="11">
    <source>
        <dbReference type="ARBA" id="ARBA00023136"/>
    </source>
</evidence>
<sequence>MDTRESWYGGPDSGKHPREESAVIDLGTLDDDDSSTGGSEGFTRKSPPGSQYGDEEKSTGEFVGSSAANLVWLAGKQQAQKAFNLYGNIDILRPYFDVEPKDVIDRLIHSFIPQKVTGTPQKVFGELYGPLMVIFTLVAIILMGMKSSGHVVREGTLMGTAFGVCFGYWIFASCLIFMLAYVCNTHITLLQVLSLTGYSLSSHCIVLFVTTVLHSTESHYLFYLLWLSVGGMAVLKMVTVYVSRTSGKSQKLMLAGLVVSLHLFFMLYLHFAYHNVAEVPGVVKEPVIHHPVVPDRLERDIQLDSKLSNSANDAVQEVIRKVAPKHVEAVDEIEAVHPNVVVPDSDAVRDAAVVNDDNPVQDALKDTISNIDNAQLNAPIDKLVDQVKENDA</sequence>
<keyword evidence="10" id="KW-0333">Golgi apparatus</keyword>
<evidence type="ECO:0000256" key="15">
    <source>
        <dbReference type="SAM" id="MobiDB-lite"/>
    </source>
</evidence>
<dbReference type="Proteomes" id="UP000694865">
    <property type="component" value="Unplaced"/>
</dbReference>
<organism evidence="17 18">
    <name type="scientific">Saccoglossus kowalevskii</name>
    <name type="common">Acorn worm</name>
    <dbReference type="NCBI Taxonomy" id="10224"/>
    <lineage>
        <taxon>Eukaryota</taxon>
        <taxon>Metazoa</taxon>
        <taxon>Hemichordata</taxon>
        <taxon>Enteropneusta</taxon>
        <taxon>Harrimaniidae</taxon>
        <taxon>Saccoglossus</taxon>
    </lineage>
</organism>
<comment type="subcellular location">
    <subcellularLocation>
        <location evidence="3">Cell membrane</location>
        <topology evidence="3">Multi-pass membrane protein</topology>
    </subcellularLocation>
    <subcellularLocation>
        <location evidence="2">Cytoplasm</location>
    </subcellularLocation>
    <subcellularLocation>
        <location evidence="1">Golgi apparatus</location>
        <location evidence="1">cis-Golgi network membrane</location>
        <topology evidence="1">Multi-pass membrane protein</topology>
    </subcellularLocation>
</comment>
<evidence type="ECO:0000256" key="5">
    <source>
        <dbReference type="ARBA" id="ARBA00022475"/>
    </source>
</evidence>
<evidence type="ECO:0000256" key="3">
    <source>
        <dbReference type="ARBA" id="ARBA00004651"/>
    </source>
</evidence>
<keyword evidence="17" id="KW-1185">Reference proteome</keyword>
<reference evidence="18" key="1">
    <citation type="submission" date="2025-08" db="UniProtKB">
        <authorList>
            <consortium name="RefSeq"/>
        </authorList>
    </citation>
    <scope>IDENTIFICATION</scope>
    <source>
        <tissue evidence="18">Testes</tissue>
    </source>
</reference>
<keyword evidence="12" id="KW-0325">Glycoprotein</keyword>
<feature type="transmembrane region" description="Helical" evidence="16">
    <location>
        <begin position="157"/>
        <end position="183"/>
    </location>
</feature>
<evidence type="ECO:0000256" key="2">
    <source>
        <dbReference type="ARBA" id="ARBA00004496"/>
    </source>
</evidence>
<evidence type="ECO:0000256" key="8">
    <source>
        <dbReference type="ARBA" id="ARBA00022782"/>
    </source>
</evidence>
<feature type="transmembrane region" description="Helical" evidence="16">
    <location>
        <begin position="195"/>
        <end position="214"/>
    </location>
</feature>
<dbReference type="PANTHER" id="PTHR15627:SF14">
    <property type="entry name" value="PROTEIN YIPF3"/>
    <property type="match status" value="1"/>
</dbReference>
<feature type="transmembrane region" description="Helical" evidence="16">
    <location>
        <begin position="254"/>
        <end position="273"/>
    </location>
</feature>
<keyword evidence="7 16" id="KW-0812">Transmembrane</keyword>
<name>A0ABM0M1U5_SACKO</name>
<keyword evidence="8" id="KW-0221">Differentiation</keyword>
<feature type="region of interest" description="Disordered" evidence="15">
    <location>
        <begin position="1"/>
        <end position="59"/>
    </location>
</feature>